<dbReference type="STRING" id="69293.ENSGACP00000010492"/>
<feature type="region of interest" description="Disordered" evidence="3">
    <location>
        <begin position="1"/>
        <end position="38"/>
    </location>
</feature>
<evidence type="ECO:0000313" key="4">
    <source>
        <dbReference type="Ensembl" id="ENSGACP00000010492.2"/>
    </source>
</evidence>
<dbReference type="OMA" id="HTHINHK"/>
<gene>
    <name evidence="4" type="primary">AXDND1</name>
</gene>
<keyword evidence="5" id="KW-1185">Reference proteome</keyword>
<dbReference type="Bgee" id="ENSGACG00000007918">
    <property type="expression patterns" value="Expressed in telencephalon and 3 other cell types or tissues"/>
</dbReference>
<dbReference type="GeneID" id="120824222"/>
<sequence>MSASEGDNSAPKASRPQLALDPRVPAESRKTQRPPVSSHVIPDELLLGLPSAVSSRSHRPGKVCGFRRPDAVWHHQLGREKYKFFLEQPTSLTGAGRDISFLCDATVTKRTTTSLPPLTDRSGVGHTQNLSVSESLIPEEYHIVKNKGLRTLEFYEDAFTVQLRDDEQKLRVFPSLRPSGRLEVIQLMRMMDDMLEKAGVDQHFEELTEISQMEALLELVQVEQNIYNVVFHEVIRQVSVGCAERGQLLAKLRQRYQSLLERIPCRLKALHTEAVAQRAVDRRLTEEIHRIKTSIQKLNVELSRIRDHDASVSQQAARAHRQLAGALELSQTNSDVVQAYHEFYELQRGRHEAQLLQMTEERDSLRQLSLDFALKVIRVKKLRLISQLHIVAQSWFNTAVHCRLYISSKDTEDLTTLMDLTDQWEEQLTAFMANFKKIECAQCEQISAVQQGITKWLALCSTQNNCSESKHGNASLEKCHSDLKDWSNTLALQCDSCQGEKLLLCHPTLGKLDCVQERCLNMSLELFRRHASPDGTPRRGQEDLRELYVVLSELLKQLETQVTGYSGIHGQIMSLLGLMESEVTKLGEEMAPPGMSTVSDWLKLEKALQNWKSLAEVFENVDTNKPDIFTETEKALEKVQEFITSLSTFTDGENHRLSDEVSSIHIGQTSWMLDLLFLTIPECSEDQDQEQEHRQVTNISLQTLDKDAKTLTEKLNLISTYISSCCLRILEEQTLNPYEVESENERNECRKLQKECADWVETSIILLTRATGGPAEQPVPQADPASSVDVPVCPADSMETLVNEEVEAVLKVEVKDETKAEPKDGELTVYEAPVLKLISYDGNITQRKLGESRVQLKGTEQLVVSPATDEAREAFSDLTTVVFLQQELHDAELRVLSTEQRAFEAEEALQAALQKIQDLERQLQGRPSLEPESNEERKTTPPLSLRPVTTPAPQKKTTTEGKSTSIPKKTKKR</sequence>
<dbReference type="InterPro" id="IPR019347">
    <property type="entry name" value="Axonemal_dynein_light_chain"/>
</dbReference>
<name>G3NYS1_GASAC</name>
<reference evidence="4" key="2">
    <citation type="submission" date="2025-08" db="UniProtKB">
        <authorList>
            <consortium name="Ensembl"/>
        </authorList>
    </citation>
    <scope>IDENTIFICATION</scope>
</reference>
<feature type="coiled-coil region" evidence="2">
    <location>
        <begin position="881"/>
        <end position="922"/>
    </location>
</feature>
<dbReference type="Proteomes" id="UP000007635">
    <property type="component" value="Chromosome VIII"/>
</dbReference>
<feature type="compositionally biased region" description="Polar residues" evidence="3">
    <location>
        <begin position="951"/>
        <end position="967"/>
    </location>
</feature>
<dbReference type="CTD" id="126859"/>
<feature type="region of interest" description="Disordered" evidence="3">
    <location>
        <begin position="922"/>
        <end position="973"/>
    </location>
</feature>
<dbReference type="InParanoid" id="G3NYS1"/>
<protein>
    <submittedName>
        <fullName evidence="4">Axonemal dynein light chain domain containing 1</fullName>
    </submittedName>
</protein>
<dbReference type="PANTHER" id="PTHR23052">
    <property type="entry name" value="AXONEMAL DYNEIN LIGHT CHAIN DOMAIN-CONTAINING PROTEIN 1"/>
    <property type="match status" value="1"/>
</dbReference>
<reference evidence="4 5" key="1">
    <citation type="journal article" date="2021" name="G3 (Bethesda)">
        <title>Improved contiguity of the threespine stickleback genome using long-read sequencing.</title>
        <authorList>
            <person name="Nath S."/>
            <person name="Shaw D.E."/>
            <person name="White M.A."/>
        </authorList>
    </citation>
    <scope>NUCLEOTIDE SEQUENCE [LARGE SCALE GENOMIC DNA]</scope>
    <source>
        <strain evidence="4 5">Lake Benthic</strain>
    </source>
</reference>
<dbReference type="PANTHER" id="PTHR23052:SF1">
    <property type="entry name" value="AXONEMAL DYNEIN LIGHT CHAIN DOMAIN-CONTAINING PROTEIN 1"/>
    <property type="match status" value="1"/>
</dbReference>
<evidence type="ECO:0000256" key="2">
    <source>
        <dbReference type="SAM" id="Coils"/>
    </source>
</evidence>
<dbReference type="GO" id="GO:0005737">
    <property type="term" value="C:cytoplasm"/>
    <property type="evidence" value="ECO:0007669"/>
    <property type="project" value="UniProtKB-ARBA"/>
</dbReference>
<feature type="coiled-coil region" evidence="2">
    <location>
        <begin position="735"/>
        <end position="762"/>
    </location>
</feature>
<reference evidence="4" key="3">
    <citation type="submission" date="2025-09" db="UniProtKB">
        <authorList>
            <consortium name="Ensembl"/>
        </authorList>
    </citation>
    <scope>IDENTIFICATION</scope>
</reference>
<proteinExistence type="predicted"/>
<dbReference type="RefSeq" id="XP_040040823.1">
    <property type="nucleotide sequence ID" value="XM_040184889.1"/>
</dbReference>
<dbReference type="KEGG" id="gat:120824222"/>
<accession>G3NYS1</accession>
<evidence type="ECO:0000256" key="3">
    <source>
        <dbReference type="SAM" id="MobiDB-lite"/>
    </source>
</evidence>
<evidence type="ECO:0000313" key="5">
    <source>
        <dbReference type="Proteomes" id="UP000007635"/>
    </source>
</evidence>
<dbReference type="eggNOG" id="ENOG502QSV4">
    <property type="taxonomic scope" value="Eukaryota"/>
</dbReference>
<keyword evidence="1 2" id="KW-0175">Coiled coil</keyword>
<evidence type="ECO:0000256" key="1">
    <source>
        <dbReference type="ARBA" id="ARBA00023054"/>
    </source>
</evidence>
<dbReference type="InterPro" id="IPR052845">
    <property type="entry name" value="Axonemal_dynein_LC_domain"/>
</dbReference>
<dbReference type="Ensembl" id="ENSGACT00000010514.2">
    <property type="protein sequence ID" value="ENSGACP00000010492.2"/>
    <property type="gene ID" value="ENSGACG00000007918.2"/>
</dbReference>
<dbReference type="AlphaFoldDB" id="G3NYS1"/>
<organism evidence="4 5">
    <name type="scientific">Gasterosteus aculeatus aculeatus</name>
    <name type="common">three-spined stickleback</name>
    <dbReference type="NCBI Taxonomy" id="481459"/>
    <lineage>
        <taxon>Eukaryota</taxon>
        <taxon>Metazoa</taxon>
        <taxon>Chordata</taxon>
        <taxon>Craniata</taxon>
        <taxon>Vertebrata</taxon>
        <taxon>Euteleostomi</taxon>
        <taxon>Actinopterygii</taxon>
        <taxon>Neopterygii</taxon>
        <taxon>Teleostei</taxon>
        <taxon>Neoteleostei</taxon>
        <taxon>Acanthomorphata</taxon>
        <taxon>Eupercaria</taxon>
        <taxon>Perciformes</taxon>
        <taxon>Cottioidei</taxon>
        <taxon>Gasterosteales</taxon>
        <taxon>Gasterosteidae</taxon>
        <taxon>Gasterosteus</taxon>
    </lineage>
</organism>
<dbReference type="GeneTree" id="ENSGT00390000005554"/>
<dbReference type="Pfam" id="PF10211">
    <property type="entry name" value="Ax_dynein_light"/>
    <property type="match status" value="1"/>
</dbReference>